<dbReference type="Pfam" id="PF08858">
    <property type="entry name" value="IDEAL"/>
    <property type="match status" value="1"/>
</dbReference>
<dbReference type="EMBL" id="JAXOFX010000007">
    <property type="protein sequence ID" value="MDZ5472538.1"/>
    <property type="molecule type" value="Genomic_DNA"/>
</dbReference>
<keyword evidence="3" id="KW-1185">Reference proteome</keyword>
<gene>
    <name evidence="2" type="ORF">SM124_12330</name>
</gene>
<proteinExistence type="predicted"/>
<dbReference type="Gene3D" id="4.10.810.10">
    <property type="entry name" value="Virus Scaffolding Protein, Chain A"/>
    <property type="match status" value="1"/>
</dbReference>
<name>A0ABU5IZF2_9BACI</name>
<dbReference type="InterPro" id="IPR027393">
    <property type="entry name" value="Virus_scaffolding_prot_C"/>
</dbReference>
<dbReference type="InterPro" id="IPR014957">
    <property type="entry name" value="IDEAL_dom"/>
</dbReference>
<accession>A0ABU5IZF2</accession>
<evidence type="ECO:0000259" key="1">
    <source>
        <dbReference type="SMART" id="SM00914"/>
    </source>
</evidence>
<sequence length="65" mass="7830">MEKKLLNSPQRSEVNIMHSLFAEMVLEKALRDFQKERIQEDIDRALQERNKDEFIRLTNILKELS</sequence>
<protein>
    <submittedName>
        <fullName evidence="2">IDEAL domain-containing protein</fullName>
    </submittedName>
</protein>
<dbReference type="SMART" id="SM00914">
    <property type="entry name" value="IDEAL"/>
    <property type="match status" value="1"/>
</dbReference>
<comment type="caution">
    <text evidence="2">The sequence shown here is derived from an EMBL/GenBank/DDBJ whole genome shotgun (WGS) entry which is preliminary data.</text>
</comment>
<organism evidence="2 3">
    <name type="scientific">Robertmurraya mangrovi</name>
    <dbReference type="NCBI Taxonomy" id="3098077"/>
    <lineage>
        <taxon>Bacteria</taxon>
        <taxon>Bacillati</taxon>
        <taxon>Bacillota</taxon>
        <taxon>Bacilli</taxon>
        <taxon>Bacillales</taxon>
        <taxon>Bacillaceae</taxon>
        <taxon>Robertmurraya</taxon>
    </lineage>
</organism>
<feature type="domain" description="IDEAL" evidence="1">
    <location>
        <begin position="25"/>
        <end position="61"/>
    </location>
</feature>
<evidence type="ECO:0000313" key="3">
    <source>
        <dbReference type="Proteomes" id="UP001290455"/>
    </source>
</evidence>
<evidence type="ECO:0000313" key="2">
    <source>
        <dbReference type="EMBL" id="MDZ5472538.1"/>
    </source>
</evidence>
<dbReference type="RefSeq" id="WP_322446838.1">
    <property type="nucleotide sequence ID" value="NZ_JAXOFX010000007.1"/>
</dbReference>
<dbReference type="Proteomes" id="UP001290455">
    <property type="component" value="Unassembled WGS sequence"/>
</dbReference>
<reference evidence="2 3" key="1">
    <citation type="submission" date="2023-11" db="EMBL/GenBank/DDBJ databases">
        <title>Bacillus jintuensis, isolated from a mudflat on the Beibu Gulf coast.</title>
        <authorList>
            <person name="Li M."/>
        </authorList>
    </citation>
    <scope>NUCLEOTIDE SEQUENCE [LARGE SCALE GENOMIC DNA]</scope>
    <source>
        <strain evidence="2 3">31A1R</strain>
    </source>
</reference>